<feature type="transmembrane region" description="Helical" evidence="9">
    <location>
        <begin position="172"/>
        <end position="200"/>
    </location>
</feature>
<proteinExistence type="inferred from homology"/>
<organism evidence="11 12">
    <name type="scientific">Meridianimarinicoccus aquatilis</name>
    <dbReference type="NCBI Taxonomy" id="2552766"/>
    <lineage>
        <taxon>Bacteria</taxon>
        <taxon>Pseudomonadati</taxon>
        <taxon>Pseudomonadota</taxon>
        <taxon>Alphaproteobacteria</taxon>
        <taxon>Rhodobacterales</taxon>
        <taxon>Paracoccaceae</taxon>
        <taxon>Meridianimarinicoccus</taxon>
    </lineage>
</organism>
<comment type="function">
    <text evidence="9">Part of the tripartite ATP-independent periplasmic (TRAP) transport system.</text>
</comment>
<accession>A0A4R6ASJ4</accession>
<comment type="caution">
    <text evidence="11">The sequence shown here is derived from an EMBL/GenBank/DDBJ whole genome shotgun (WGS) entry which is preliminary data.</text>
</comment>
<dbReference type="Proteomes" id="UP000294562">
    <property type="component" value="Unassembled WGS sequence"/>
</dbReference>
<evidence type="ECO:0000256" key="5">
    <source>
        <dbReference type="ARBA" id="ARBA00022692"/>
    </source>
</evidence>
<keyword evidence="6 9" id="KW-1133">Transmembrane helix</keyword>
<dbReference type="PANTHER" id="PTHR35011">
    <property type="entry name" value="2,3-DIKETO-L-GULONATE TRAP TRANSPORTER SMALL PERMEASE PROTEIN YIAM"/>
    <property type="match status" value="1"/>
</dbReference>
<keyword evidence="7 9" id="KW-0472">Membrane</keyword>
<dbReference type="InterPro" id="IPR055348">
    <property type="entry name" value="DctQ"/>
</dbReference>
<dbReference type="GO" id="GO:0015740">
    <property type="term" value="P:C4-dicarboxylate transport"/>
    <property type="evidence" value="ECO:0007669"/>
    <property type="project" value="TreeGrafter"/>
</dbReference>
<evidence type="ECO:0000256" key="4">
    <source>
        <dbReference type="ARBA" id="ARBA00022519"/>
    </source>
</evidence>
<protein>
    <recommendedName>
        <fullName evidence="9">TRAP transporter small permease protein</fullName>
    </recommendedName>
</protein>
<dbReference type="PANTHER" id="PTHR35011:SF2">
    <property type="entry name" value="2,3-DIKETO-L-GULONATE TRAP TRANSPORTER SMALL PERMEASE PROTEIN YIAM"/>
    <property type="match status" value="1"/>
</dbReference>
<keyword evidence="5 9" id="KW-0812">Transmembrane</keyword>
<feature type="transmembrane region" description="Helical" evidence="9">
    <location>
        <begin position="88"/>
        <end position="109"/>
    </location>
</feature>
<evidence type="ECO:0000259" key="10">
    <source>
        <dbReference type="Pfam" id="PF04290"/>
    </source>
</evidence>
<dbReference type="Pfam" id="PF04290">
    <property type="entry name" value="DctQ"/>
    <property type="match status" value="1"/>
</dbReference>
<feature type="transmembrane region" description="Helical" evidence="9">
    <location>
        <begin position="61"/>
        <end position="82"/>
    </location>
</feature>
<dbReference type="AlphaFoldDB" id="A0A4R6ASJ4"/>
<dbReference type="GO" id="GO:0005886">
    <property type="term" value="C:plasma membrane"/>
    <property type="evidence" value="ECO:0007669"/>
    <property type="project" value="UniProtKB-SubCell"/>
</dbReference>
<keyword evidence="4 9" id="KW-0997">Cell inner membrane</keyword>
<dbReference type="InterPro" id="IPR007387">
    <property type="entry name" value="TRAP_DctQ"/>
</dbReference>
<dbReference type="EMBL" id="SMZO01000041">
    <property type="protein sequence ID" value="TDL85628.1"/>
    <property type="molecule type" value="Genomic_DNA"/>
</dbReference>
<evidence type="ECO:0000256" key="1">
    <source>
        <dbReference type="ARBA" id="ARBA00004429"/>
    </source>
</evidence>
<keyword evidence="3" id="KW-1003">Cell membrane</keyword>
<evidence type="ECO:0000256" key="3">
    <source>
        <dbReference type="ARBA" id="ARBA00022475"/>
    </source>
</evidence>
<keyword evidence="2 9" id="KW-0813">Transport</keyword>
<evidence type="ECO:0000256" key="2">
    <source>
        <dbReference type="ARBA" id="ARBA00022448"/>
    </source>
</evidence>
<comment type="similarity">
    <text evidence="8 9">Belongs to the TRAP transporter small permease family.</text>
</comment>
<evidence type="ECO:0000256" key="9">
    <source>
        <dbReference type="RuleBase" id="RU369079"/>
    </source>
</evidence>
<dbReference type="OrthoDB" id="4964541at2"/>
<comment type="subunit">
    <text evidence="9">The complex comprises the extracytoplasmic solute receptor protein and the two transmembrane proteins.</text>
</comment>
<dbReference type="GO" id="GO:0022857">
    <property type="term" value="F:transmembrane transporter activity"/>
    <property type="evidence" value="ECO:0007669"/>
    <property type="project" value="UniProtKB-UniRule"/>
</dbReference>
<feature type="transmembrane region" description="Helical" evidence="9">
    <location>
        <begin position="130"/>
        <end position="152"/>
    </location>
</feature>
<evidence type="ECO:0000313" key="12">
    <source>
        <dbReference type="Proteomes" id="UP000294562"/>
    </source>
</evidence>
<evidence type="ECO:0000256" key="6">
    <source>
        <dbReference type="ARBA" id="ARBA00022989"/>
    </source>
</evidence>
<gene>
    <name evidence="11" type="ORF">E2L05_15045</name>
</gene>
<evidence type="ECO:0000256" key="8">
    <source>
        <dbReference type="ARBA" id="ARBA00038436"/>
    </source>
</evidence>
<name>A0A4R6ASJ4_9RHOB</name>
<comment type="subcellular location">
    <subcellularLocation>
        <location evidence="1 9">Cell inner membrane</location>
        <topology evidence="1 9">Multi-pass membrane protein</topology>
    </subcellularLocation>
</comment>
<evidence type="ECO:0000256" key="7">
    <source>
        <dbReference type="ARBA" id="ARBA00023136"/>
    </source>
</evidence>
<reference evidence="11 12" key="1">
    <citation type="submission" date="2019-03" db="EMBL/GenBank/DDBJ databases">
        <title>Rhodobacteraceae bacterium SM1902, a new member of the family Rhodobacteraceae isolated from Yantai.</title>
        <authorList>
            <person name="Sun Y."/>
        </authorList>
    </citation>
    <scope>NUCLEOTIDE SEQUENCE [LARGE SCALE GENOMIC DNA]</scope>
    <source>
        <strain evidence="11 12">SM1902</strain>
    </source>
</reference>
<keyword evidence="12" id="KW-1185">Reference proteome</keyword>
<evidence type="ECO:0000313" key="11">
    <source>
        <dbReference type="EMBL" id="TDL85628.1"/>
    </source>
</evidence>
<feature type="domain" description="Tripartite ATP-independent periplasmic transporters DctQ component" evidence="10">
    <location>
        <begin position="69"/>
        <end position="195"/>
    </location>
</feature>
<sequence>MSGRVSKRLMVLTVSRRCAPRSTGSMTSPNDRDRVIQNNGSPFVLFLRASSNVLGAFEKQVATLSMIVIMFAIAATIVVRLFNLPLPSLGEIAVVAMSPLTFIGGALCSHLHQHITIDVVELMPNSVFKTLLRGLSALSMAVFGGIFSWLAWNLFSYAFETGERLIDLGTPIWIPTGCMVIGAALICIHSIIDFLLVVMIRNREVSI</sequence>